<dbReference type="HAMAP" id="MF_00163">
    <property type="entry name" value="Pep_deformylase"/>
    <property type="match status" value="1"/>
</dbReference>
<dbReference type="InterPro" id="IPR023635">
    <property type="entry name" value="Peptide_deformylase"/>
</dbReference>
<evidence type="ECO:0000313" key="4">
    <source>
        <dbReference type="Proteomes" id="UP000245252"/>
    </source>
</evidence>
<evidence type="ECO:0000313" key="3">
    <source>
        <dbReference type="EMBL" id="PWE56496.1"/>
    </source>
</evidence>
<comment type="caution">
    <text evidence="3">The sequence shown here is derived from an EMBL/GenBank/DDBJ whole genome shotgun (WGS) entry which is preliminary data.</text>
</comment>
<dbReference type="NCBIfam" id="TIGR00079">
    <property type="entry name" value="pept_deformyl"/>
    <property type="match status" value="1"/>
</dbReference>
<feature type="active site" evidence="2">
    <location>
        <position position="134"/>
    </location>
</feature>
<dbReference type="Pfam" id="PF01327">
    <property type="entry name" value="Pep_deformylase"/>
    <property type="match status" value="1"/>
</dbReference>
<dbReference type="InterPro" id="IPR036821">
    <property type="entry name" value="Peptide_deformylase_sf"/>
</dbReference>
<sequence length="164" mass="18659">MAIRPLLRYPDPALSLACLPVEHFDEALRTLCADLLQTMRAAPGVGITAAHIGVLLRIVVLELDPKLGPRTFVNPEIGWFSEETEKHTEGSVCMPGATEEIVRPTAIRFTYRDLDGIRHEEEMRGFPAICMQHEIDQLDGIFWVQRLSRLKRERLVKKWLKTAT</sequence>
<proteinExistence type="inferred from homology"/>
<dbReference type="NCBIfam" id="NF009484">
    <property type="entry name" value="PRK12846.1-5"/>
    <property type="match status" value="1"/>
</dbReference>
<comment type="similarity">
    <text evidence="1 2">Belongs to the polypeptide deformylase family.</text>
</comment>
<dbReference type="PANTHER" id="PTHR10458:SF22">
    <property type="entry name" value="PEPTIDE DEFORMYLASE"/>
    <property type="match status" value="1"/>
</dbReference>
<reference evidence="3 4" key="1">
    <citation type="submission" date="2018-05" db="EMBL/GenBank/DDBJ databases">
        <title>The draft genome of strain NS-104.</title>
        <authorList>
            <person name="Hang P."/>
            <person name="Jiang J."/>
        </authorList>
    </citation>
    <scope>NUCLEOTIDE SEQUENCE [LARGE SCALE GENOMIC DNA]</scope>
    <source>
        <strain evidence="3 4">NS-104</strain>
    </source>
</reference>
<dbReference type="OrthoDB" id="9804313at2"/>
<dbReference type="PANTHER" id="PTHR10458">
    <property type="entry name" value="PEPTIDE DEFORMYLASE"/>
    <property type="match status" value="1"/>
</dbReference>
<dbReference type="SUPFAM" id="SSF56420">
    <property type="entry name" value="Peptide deformylase"/>
    <property type="match status" value="1"/>
</dbReference>
<gene>
    <name evidence="3" type="ORF">DEM27_08900</name>
</gene>
<organism evidence="3 4">
    <name type="scientific">Metarhizobium album</name>
    <dbReference type="NCBI Taxonomy" id="2182425"/>
    <lineage>
        <taxon>Bacteria</taxon>
        <taxon>Pseudomonadati</taxon>
        <taxon>Pseudomonadota</taxon>
        <taxon>Alphaproteobacteria</taxon>
        <taxon>Hyphomicrobiales</taxon>
        <taxon>Rhizobiaceae</taxon>
        <taxon>Metarhizobium</taxon>
    </lineage>
</organism>
<dbReference type="RefSeq" id="WP_109457871.1">
    <property type="nucleotide sequence ID" value="NZ_QFBC01000003.1"/>
</dbReference>
<evidence type="ECO:0000256" key="1">
    <source>
        <dbReference type="ARBA" id="ARBA00010759"/>
    </source>
</evidence>
<comment type="caution">
    <text evidence="2">Lacks conserved residue(s) required for the propagation of feature annotation.</text>
</comment>
<name>A0A2U2DT47_9HYPH</name>
<keyword evidence="4" id="KW-1185">Reference proteome</keyword>
<dbReference type="CDD" id="cd00487">
    <property type="entry name" value="Pep_deformylase"/>
    <property type="match status" value="1"/>
</dbReference>
<dbReference type="EMBL" id="QFBC01000003">
    <property type="protein sequence ID" value="PWE56496.1"/>
    <property type="molecule type" value="Genomic_DNA"/>
</dbReference>
<dbReference type="PRINTS" id="PR01576">
    <property type="entry name" value="PDEFORMYLASE"/>
</dbReference>
<protein>
    <recommendedName>
        <fullName evidence="2">Peptide deformylase-like</fullName>
    </recommendedName>
    <alternativeName>
        <fullName evidence="2">Polypeptide deformylase-like</fullName>
    </alternativeName>
</protein>
<dbReference type="Gene3D" id="3.90.45.10">
    <property type="entry name" value="Peptide deformylase"/>
    <property type="match status" value="1"/>
</dbReference>
<dbReference type="GO" id="GO:0042586">
    <property type="term" value="F:peptide deformylase activity"/>
    <property type="evidence" value="ECO:0007669"/>
    <property type="project" value="InterPro"/>
</dbReference>
<dbReference type="PIRSF" id="PIRSF004749">
    <property type="entry name" value="Pep_def"/>
    <property type="match status" value="1"/>
</dbReference>
<accession>A0A2U2DT47</accession>
<dbReference type="Proteomes" id="UP000245252">
    <property type="component" value="Unassembled WGS sequence"/>
</dbReference>
<dbReference type="AlphaFoldDB" id="A0A2U2DT47"/>
<evidence type="ECO:0000256" key="2">
    <source>
        <dbReference type="HAMAP-Rule" id="MF_00163"/>
    </source>
</evidence>